<accession>A0A3S5CRJ1</accession>
<gene>
    <name evidence="2" type="ORF">PXEA_LOCUS23965</name>
</gene>
<proteinExistence type="predicted"/>
<sequence length="186" mass="18563">MPAVHLSALERVKTSPGNNVSIPGSIAKMGPCSPSSGINASIPCQPTHGDTDTRLSSGYSRLHCSVSAVTTAAPLELTVLSSTAAVAASSNLALALRKMPSGSSTSSSSSSLSSSSSSSVPGSAPTISASSTRTRTPLPDNCGNIAVSLSAVDHPSQCQAANSVILSAVSSAYKTPSYYGLGEHLL</sequence>
<evidence type="ECO:0000313" key="3">
    <source>
        <dbReference type="Proteomes" id="UP000784294"/>
    </source>
</evidence>
<keyword evidence="3" id="KW-1185">Reference proteome</keyword>
<comment type="caution">
    <text evidence="2">The sequence shown here is derived from an EMBL/GenBank/DDBJ whole genome shotgun (WGS) entry which is preliminary data.</text>
</comment>
<organism evidence="2 3">
    <name type="scientific">Protopolystoma xenopodis</name>
    <dbReference type="NCBI Taxonomy" id="117903"/>
    <lineage>
        <taxon>Eukaryota</taxon>
        <taxon>Metazoa</taxon>
        <taxon>Spiralia</taxon>
        <taxon>Lophotrochozoa</taxon>
        <taxon>Platyhelminthes</taxon>
        <taxon>Monogenea</taxon>
        <taxon>Polyopisthocotylea</taxon>
        <taxon>Polystomatidea</taxon>
        <taxon>Polystomatidae</taxon>
        <taxon>Protopolystoma</taxon>
    </lineage>
</organism>
<evidence type="ECO:0000256" key="1">
    <source>
        <dbReference type="SAM" id="MobiDB-lite"/>
    </source>
</evidence>
<feature type="compositionally biased region" description="Polar residues" evidence="1">
    <location>
        <begin position="125"/>
        <end position="135"/>
    </location>
</feature>
<dbReference type="EMBL" id="CAAALY010112928">
    <property type="protein sequence ID" value="VEL30525.1"/>
    <property type="molecule type" value="Genomic_DNA"/>
</dbReference>
<dbReference type="AlphaFoldDB" id="A0A3S5CRJ1"/>
<feature type="compositionally biased region" description="Low complexity" evidence="1">
    <location>
        <begin position="99"/>
        <end position="119"/>
    </location>
</feature>
<feature type="region of interest" description="Disordered" evidence="1">
    <location>
        <begin position="99"/>
        <end position="135"/>
    </location>
</feature>
<protein>
    <submittedName>
        <fullName evidence="2">Uncharacterized protein</fullName>
    </submittedName>
</protein>
<name>A0A3S5CRJ1_9PLAT</name>
<evidence type="ECO:0000313" key="2">
    <source>
        <dbReference type="EMBL" id="VEL30525.1"/>
    </source>
</evidence>
<dbReference type="Proteomes" id="UP000784294">
    <property type="component" value="Unassembled WGS sequence"/>
</dbReference>
<reference evidence="2" key="1">
    <citation type="submission" date="2018-11" db="EMBL/GenBank/DDBJ databases">
        <authorList>
            <consortium name="Pathogen Informatics"/>
        </authorList>
    </citation>
    <scope>NUCLEOTIDE SEQUENCE</scope>
</reference>